<keyword evidence="1" id="KW-1133">Transmembrane helix</keyword>
<keyword evidence="3" id="KW-1185">Reference proteome</keyword>
<dbReference type="Proteomes" id="UP000032578">
    <property type="component" value="Unassembled WGS sequence"/>
</dbReference>
<accession>A0A0D7W239</accession>
<evidence type="ECO:0000313" key="2">
    <source>
        <dbReference type="EMBL" id="KJD33205.1"/>
    </source>
</evidence>
<dbReference type="EMBL" id="JTDW01000014">
    <property type="protein sequence ID" value="KJD33205.1"/>
    <property type="molecule type" value="Genomic_DNA"/>
</dbReference>
<proteinExistence type="predicted"/>
<feature type="transmembrane region" description="Helical" evidence="1">
    <location>
        <begin position="12"/>
        <end position="36"/>
    </location>
</feature>
<reference evidence="2 3" key="1">
    <citation type="submission" date="2014-11" db="EMBL/GenBank/DDBJ databases">
        <title>Tamlana sedimentorum sp. nov., isolated from shallow sand sediments of the Sea of Japan.</title>
        <authorList>
            <person name="Romanenko L.A."/>
        </authorList>
    </citation>
    <scope>NUCLEOTIDE SEQUENCE [LARGE SCALE GENOMIC DNA]</scope>
    <source>
        <strain evidence="2 3">JCM 19808</strain>
    </source>
</reference>
<gene>
    <name evidence="2" type="ORF">PW52_14245</name>
</gene>
<organism evidence="2 3">
    <name type="scientific">Neotamlana sedimentorum</name>
    <dbReference type="NCBI Taxonomy" id="1435349"/>
    <lineage>
        <taxon>Bacteria</taxon>
        <taxon>Pseudomonadati</taxon>
        <taxon>Bacteroidota</taxon>
        <taxon>Flavobacteriia</taxon>
        <taxon>Flavobacteriales</taxon>
        <taxon>Flavobacteriaceae</taxon>
        <taxon>Neotamlana</taxon>
    </lineage>
</organism>
<dbReference type="PATRIC" id="fig|1435349.4.peg.873"/>
<evidence type="ECO:0000313" key="3">
    <source>
        <dbReference type="Proteomes" id="UP000032578"/>
    </source>
</evidence>
<dbReference type="AlphaFoldDB" id="A0A0D7W239"/>
<name>A0A0D7W239_9FLAO</name>
<sequence>MLRYKLNKIKNTLDVIMGFVLVIGFFCSILFTNLIIESCNELYTNSFKPFLKNRVLIKSKFMKQSILLFIIGLSFLHCSKAEDDNVIDFPNLEIDVRVGDVTINYVNPEISPRDNYMVWIELDTINGVSGKVWQCGINPETGDLIPSNGKGFSPFTSNIYARPADWGLDKLGVFYVGASTQGQIKLVRPTSPTTATVTDIAMPIDNKRRVFYPSQLPNENKRFVIYILNDVINGFSANYPQNTKFQLRLLDLDNPTNDYLIEEQPSLYPLIVPMDIIVPRWIKGSSYITYGYKDSNGVVQAKQFNALNPTAAAIPITNDLANKVDGNTVLNTLNGDQYFISGINATNTAYVYKRTSFEAMFFQDEIITPTTINLKTPALNQSHEPFIFNSQLYSAFQINNDGNNFSQTAFNRPGEIWLTTLDNPNQQMWLLNEFDSTLNVSEPEAYIGKDKVWIFYSAAKLDGTQSYINRKYQLRRCEAPFN</sequence>
<keyword evidence="1" id="KW-0812">Transmembrane</keyword>
<evidence type="ECO:0000256" key="1">
    <source>
        <dbReference type="SAM" id="Phobius"/>
    </source>
</evidence>
<keyword evidence="1" id="KW-0472">Membrane</keyword>
<comment type="caution">
    <text evidence="2">The sequence shown here is derived from an EMBL/GenBank/DDBJ whole genome shotgun (WGS) entry which is preliminary data.</text>
</comment>
<protein>
    <submittedName>
        <fullName evidence="2">Uncharacterized protein</fullName>
    </submittedName>
</protein>